<dbReference type="Proteomes" id="UP001161409">
    <property type="component" value="Unassembled WGS sequence"/>
</dbReference>
<dbReference type="InterPro" id="IPR026024">
    <property type="entry name" value="Chemotaxis_MeTrfase_CheR"/>
</dbReference>
<dbReference type="SUPFAM" id="SSF53335">
    <property type="entry name" value="S-adenosyl-L-methionine-dependent methyltransferases"/>
    <property type="match status" value="1"/>
</dbReference>
<dbReference type="Pfam" id="PF03705">
    <property type="entry name" value="CheR_N"/>
    <property type="match status" value="1"/>
</dbReference>
<dbReference type="Pfam" id="PF01739">
    <property type="entry name" value="CheR"/>
    <property type="match status" value="1"/>
</dbReference>
<keyword evidence="6" id="KW-0175">Coiled coil</keyword>
<dbReference type="PANTHER" id="PTHR24422">
    <property type="entry name" value="CHEMOTAXIS PROTEIN METHYLTRANSFERASE"/>
    <property type="match status" value="1"/>
</dbReference>
<evidence type="ECO:0000256" key="1">
    <source>
        <dbReference type="ARBA" id="ARBA00001541"/>
    </source>
</evidence>
<evidence type="ECO:0000256" key="3">
    <source>
        <dbReference type="ARBA" id="ARBA00022679"/>
    </source>
</evidence>
<dbReference type="EMBL" id="BSNF01000001">
    <property type="protein sequence ID" value="GLQ05838.1"/>
    <property type="molecule type" value="Genomic_DNA"/>
</dbReference>
<evidence type="ECO:0000256" key="6">
    <source>
        <dbReference type="SAM" id="Coils"/>
    </source>
</evidence>
<dbReference type="PRINTS" id="PR00996">
    <property type="entry name" value="CHERMTFRASE"/>
</dbReference>
<dbReference type="SUPFAM" id="SSF47757">
    <property type="entry name" value="Chemotaxis receptor methyltransferase CheR, N-terminal domain"/>
    <property type="match status" value="1"/>
</dbReference>
<dbReference type="InterPro" id="IPR029063">
    <property type="entry name" value="SAM-dependent_MTases_sf"/>
</dbReference>
<keyword evidence="3 5" id="KW-0808">Transferase</keyword>
<reference evidence="8" key="2">
    <citation type="submission" date="2023-01" db="EMBL/GenBank/DDBJ databases">
        <title>Draft genome sequence of Sneathiella chinensis strain NBRC 103408.</title>
        <authorList>
            <person name="Sun Q."/>
            <person name="Mori K."/>
        </authorList>
    </citation>
    <scope>NUCLEOTIDE SEQUENCE</scope>
    <source>
        <strain evidence="8">NBRC 103408</strain>
    </source>
</reference>
<evidence type="ECO:0000313" key="8">
    <source>
        <dbReference type="EMBL" id="GLQ05838.1"/>
    </source>
</evidence>
<evidence type="ECO:0000256" key="4">
    <source>
        <dbReference type="ARBA" id="ARBA00022691"/>
    </source>
</evidence>
<gene>
    <name evidence="8" type="ORF">GCM10007924_10590</name>
</gene>
<organism evidence="8 9">
    <name type="scientific">Sneathiella chinensis</name>
    <dbReference type="NCBI Taxonomy" id="349750"/>
    <lineage>
        <taxon>Bacteria</taxon>
        <taxon>Pseudomonadati</taxon>
        <taxon>Pseudomonadota</taxon>
        <taxon>Alphaproteobacteria</taxon>
        <taxon>Sneathiellales</taxon>
        <taxon>Sneathiellaceae</taxon>
        <taxon>Sneathiella</taxon>
    </lineage>
</organism>
<dbReference type="InterPro" id="IPR000780">
    <property type="entry name" value="CheR_MeTrfase"/>
</dbReference>
<dbReference type="EC" id="2.1.1.80" evidence="5"/>
<comment type="function">
    <text evidence="5">Methylation of the membrane-bound methyl-accepting chemotaxis proteins (MCP) to form gamma-glutamyl methyl ester residues in MCP.</text>
</comment>
<feature type="coiled-coil region" evidence="6">
    <location>
        <begin position="38"/>
        <end position="65"/>
    </location>
</feature>
<keyword evidence="9" id="KW-1185">Reference proteome</keyword>
<dbReference type="InterPro" id="IPR050903">
    <property type="entry name" value="Bact_Chemotaxis_MeTrfase"/>
</dbReference>
<protein>
    <recommendedName>
        <fullName evidence="5">Chemotaxis protein methyltransferase</fullName>
        <ecNumber evidence="5">2.1.1.80</ecNumber>
    </recommendedName>
</protein>
<dbReference type="Gene3D" id="3.40.50.150">
    <property type="entry name" value="Vaccinia Virus protein VP39"/>
    <property type="match status" value="1"/>
</dbReference>
<dbReference type="InterPro" id="IPR022642">
    <property type="entry name" value="CheR_C"/>
</dbReference>
<dbReference type="SMART" id="SM00138">
    <property type="entry name" value="MeTrc"/>
    <property type="match status" value="1"/>
</dbReference>
<dbReference type="InterPro" id="IPR036804">
    <property type="entry name" value="CheR_N_sf"/>
</dbReference>
<sequence length="278" mass="31549">MNSQDFQLLSSIVRDRSGLVLTEEKVYLLESRLTPLARQRGMNNLEDLANELRRSNDERLKEEITEAMTTNETFFFRDTKPFDIFREHVLPRLLEARSTRKTLRIWNAACSTGQEPYSVAMLLKEEAARMAGWRVEILATDISNEVLEKAKAGLYSQFEVQRGLPIQLLMKYFQQVGEMWQIDSSIRAMVKFQKKNLLEDLTHLGTFDIVFCRNVLIYFDHEMKARVLNQINKVMADDGALFLGGAETVLGICDALKPVQGLKGVYTSAAGGMIAAAS</sequence>
<dbReference type="InterPro" id="IPR022641">
    <property type="entry name" value="CheR_N"/>
</dbReference>
<feature type="domain" description="CheR-type methyltransferase" evidence="7">
    <location>
        <begin position="1"/>
        <end position="251"/>
    </location>
</feature>
<accession>A0ABQ5U3M1</accession>
<comment type="catalytic activity">
    <reaction evidence="1 5">
        <text>L-glutamyl-[protein] + S-adenosyl-L-methionine = [protein]-L-glutamate 5-O-methyl ester + S-adenosyl-L-homocysteine</text>
        <dbReference type="Rhea" id="RHEA:24452"/>
        <dbReference type="Rhea" id="RHEA-COMP:10208"/>
        <dbReference type="Rhea" id="RHEA-COMP:10311"/>
        <dbReference type="ChEBI" id="CHEBI:29973"/>
        <dbReference type="ChEBI" id="CHEBI:57856"/>
        <dbReference type="ChEBI" id="CHEBI:59789"/>
        <dbReference type="ChEBI" id="CHEBI:82795"/>
        <dbReference type="EC" id="2.1.1.80"/>
    </reaction>
</comment>
<evidence type="ECO:0000256" key="2">
    <source>
        <dbReference type="ARBA" id="ARBA00022603"/>
    </source>
</evidence>
<dbReference type="RefSeq" id="WP_169559801.1">
    <property type="nucleotide sequence ID" value="NZ_BSNF01000001.1"/>
</dbReference>
<evidence type="ECO:0000313" key="9">
    <source>
        <dbReference type="Proteomes" id="UP001161409"/>
    </source>
</evidence>
<name>A0ABQ5U3M1_9PROT</name>
<dbReference type="PIRSF" id="PIRSF000410">
    <property type="entry name" value="CheR"/>
    <property type="match status" value="1"/>
</dbReference>
<evidence type="ECO:0000259" key="7">
    <source>
        <dbReference type="PROSITE" id="PS50123"/>
    </source>
</evidence>
<dbReference type="Gene3D" id="1.10.155.10">
    <property type="entry name" value="Chemotaxis receptor methyltransferase CheR, N-terminal domain"/>
    <property type="match status" value="1"/>
</dbReference>
<proteinExistence type="predicted"/>
<keyword evidence="2 5" id="KW-0489">Methyltransferase</keyword>
<dbReference type="PROSITE" id="PS50123">
    <property type="entry name" value="CHER"/>
    <property type="match status" value="1"/>
</dbReference>
<evidence type="ECO:0000256" key="5">
    <source>
        <dbReference type="PIRNR" id="PIRNR000410"/>
    </source>
</evidence>
<dbReference type="PANTHER" id="PTHR24422:SF21">
    <property type="entry name" value="CHEMOTAXIS PROTEIN METHYLTRANSFERASE 1"/>
    <property type="match status" value="1"/>
</dbReference>
<reference evidence="8" key="1">
    <citation type="journal article" date="2014" name="Int. J. Syst. Evol. Microbiol.">
        <title>Complete genome of a new Firmicutes species belonging to the dominant human colonic microbiota ('Ruminococcus bicirculans') reveals two chromosomes and a selective capacity to utilize plant glucans.</title>
        <authorList>
            <consortium name="NISC Comparative Sequencing Program"/>
            <person name="Wegmann U."/>
            <person name="Louis P."/>
            <person name="Goesmann A."/>
            <person name="Henrissat B."/>
            <person name="Duncan S.H."/>
            <person name="Flint H.J."/>
        </authorList>
    </citation>
    <scope>NUCLEOTIDE SEQUENCE</scope>
    <source>
        <strain evidence="8">NBRC 103408</strain>
    </source>
</reference>
<keyword evidence="4 5" id="KW-0949">S-adenosyl-L-methionine</keyword>
<comment type="caution">
    <text evidence="8">The sequence shown here is derived from an EMBL/GenBank/DDBJ whole genome shotgun (WGS) entry which is preliminary data.</text>
</comment>